<feature type="domain" description="HTH LytTR-type" evidence="4">
    <location>
        <begin position="148"/>
        <end position="249"/>
    </location>
</feature>
<keyword evidence="6" id="KW-1185">Reference proteome</keyword>
<dbReference type="Gene3D" id="3.40.50.2300">
    <property type="match status" value="1"/>
</dbReference>
<keyword evidence="2" id="KW-0175">Coiled coil</keyword>
<dbReference type="SMART" id="SM00850">
    <property type="entry name" value="LytTR"/>
    <property type="match status" value="1"/>
</dbReference>
<dbReference type="SMART" id="SM00448">
    <property type="entry name" value="REC"/>
    <property type="match status" value="1"/>
</dbReference>
<gene>
    <name evidence="5" type="ORF">ACFSTE_14735</name>
</gene>
<feature type="coiled-coil region" evidence="2">
    <location>
        <begin position="112"/>
        <end position="139"/>
    </location>
</feature>
<protein>
    <submittedName>
        <fullName evidence="5">LytR/AlgR family response regulator transcription factor</fullName>
    </submittedName>
</protein>
<evidence type="ECO:0000313" key="5">
    <source>
        <dbReference type="EMBL" id="MFD2592092.1"/>
    </source>
</evidence>
<dbReference type="PROSITE" id="PS50110">
    <property type="entry name" value="RESPONSE_REGULATORY"/>
    <property type="match status" value="1"/>
</dbReference>
<evidence type="ECO:0000256" key="1">
    <source>
        <dbReference type="PROSITE-ProRule" id="PRU00169"/>
    </source>
</evidence>
<accession>A0ABW5NAP6</accession>
<proteinExistence type="predicted"/>
<dbReference type="EMBL" id="JBHULX010000030">
    <property type="protein sequence ID" value="MFD2592092.1"/>
    <property type="molecule type" value="Genomic_DNA"/>
</dbReference>
<dbReference type="Pfam" id="PF04397">
    <property type="entry name" value="LytTR"/>
    <property type="match status" value="1"/>
</dbReference>
<dbReference type="Proteomes" id="UP001597459">
    <property type="component" value="Unassembled WGS sequence"/>
</dbReference>
<dbReference type="Pfam" id="PF00072">
    <property type="entry name" value="Response_reg"/>
    <property type="match status" value="1"/>
</dbReference>
<dbReference type="PROSITE" id="PS50930">
    <property type="entry name" value="HTH_LYTTR"/>
    <property type="match status" value="1"/>
</dbReference>
<dbReference type="PANTHER" id="PTHR37299:SF1">
    <property type="entry name" value="STAGE 0 SPORULATION PROTEIN A HOMOLOG"/>
    <property type="match status" value="1"/>
</dbReference>
<evidence type="ECO:0000259" key="4">
    <source>
        <dbReference type="PROSITE" id="PS50930"/>
    </source>
</evidence>
<sequence>MNMKLKCIIIDDEKMARNSLKVLLSAYCPMVEVIGEGEDEASVKKLFKELTPDIVFLDIQLGNNNIFTIIEDADYSNFKIVFISAHEEYALKGYKYNAIDYLLKPVDPIKLKEAVEKTAQILEKERASQNEIIENLQKIYAQNGPAQIILSDSRGSHVIKVDDIMYCIAERNYTSIILRDQPQIVVSKNLKFLEEKLSHPHFIRIHKSNLINIHYLKLLCNDDGGHIIMSDGKTLSISRDKKRMLLNSI</sequence>
<evidence type="ECO:0000313" key="6">
    <source>
        <dbReference type="Proteomes" id="UP001597459"/>
    </source>
</evidence>
<evidence type="ECO:0000256" key="2">
    <source>
        <dbReference type="SAM" id="Coils"/>
    </source>
</evidence>
<dbReference type="PANTHER" id="PTHR37299">
    <property type="entry name" value="TRANSCRIPTIONAL REGULATOR-RELATED"/>
    <property type="match status" value="1"/>
</dbReference>
<feature type="modified residue" description="4-aspartylphosphate" evidence="1">
    <location>
        <position position="58"/>
    </location>
</feature>
<organism evidence="5 6">
    <name type="scientific">Aquimarina hainanensis</name>
    <dbReference type="NCBI Taxonomy" id="1578017"/>
    <lineage>
        <taxon>Bacteria</taxon>
        <taxon>Pseudomonadati</taxon>
        <taxon>Bacteroidota</taxon>
        <taxon>Flavobacteriia</taxon>
        <taxon>Flavobacteriales</taxon>
        <taxon>Flavobacteriaceae</taxon>
        <taxon>Aquimarina</taxon>
    </lineage>
</organism>
<dbReference type="InterPro" id="IPR046947">
    <property type="entry name" value="LytR-like"/>
</dbReference>
<reference evidence="6" key="1">
    <citation type="journal article" date="2019" name="Int. J. Syst. Evol. Microbiol.">
        <title>The Global Catalogue of Microorganisms (GCM) 10K type strain sequencing project: providing services to taxonomists for standard genome sequencing and annotation.</title>
        <authorList>
            <consortium name="The Broad Institute Genomics Platform"/>
            <consortium name="The Broad Institute Genome Sequencing Center for Infectious Disease"/>
            <person name="Wu L."/>
            <person name="Ma J."/>
        </authorList>
    </citation>
    <scope>NUCLEOTIDE SEQUENCE [LARGE SCALE GENOMIC DNA]</scope>
    <source>
        <strain evidence="6">KCTC 42423</strain>
    </source>
</reference>
<name>A0ABW5NAP6_9FLAO</name>
<evidence type="ECO:0000259" key="3">
    <source>
        <dbReference type="PROSITE" id="PS50110"/>
    </source>
</evidence>
<dbReference type="Gene3D" id="2.40.50.1020">
    <property type="entry name" value="LytTr DNA-binding domain"/>
    <property type="match status" value="1"/>
</dbReference>
<dbReference type="InterPro" id="IPR007492">
    <property type="entry name" value="LytTR_DNA-bd_dom"/>
</dbReference>
<dbReference type="SUPFAM" id="SSF52172">
    <property type="entry name" value="CheY-like"/>
    <property type="match status" value="1"/>
</dbReference>
<comment type="caution">
    <text evidence="5">The sequence shown here is derived from an EMBL/GenBank/DDBJ whole genome shotgun (WGS) entry which is preliminary data.</text>
</comment>
<dbReference type="InterPro" id="IPR011006">
    <property type="entry name" value="CheY-like_superfamily"/>
</dbReference>
<dbReference type="RefSeq" id="WP_176027072.1">
    <property type="nucleotide sequence ID" value="NZ_JBHSJV010000001.1"/>
</dbReference>
<feature type="domain" description="Response regulatory" evidence="3">
    <location>
        <begin position="6"/>
        <end position="119"/>
    </location>
</feature>
<keyword evidence="1" id="KW-0597">Phosphoprotein</keyword>
<dbReference type="InterPro" id="IPR001789">
    <property type="entry name" value="Sig_transdc_resp-reg_receiver"/>
</dbReference>